<feature type="domain" description="Inosine/uridine-preferring nucleoside hydrolase" evidence="3">
    <location>
        <begin position="23"/>
        <end position="315"/>
    </location>
</feature>
<dbReference type="GO" id="GO:0006152">
    <property type="term" value="P:purine nucleoside catabolic process"/>
    <property type="evidence" value="ECO:0007669"/>
    <property type="project" value="TreeGrafter"/>
</dbReference>
<evidence type="ECO:0000256" key="2">
    <source>
        <dbReference type="ARBA" id="ARBA00023295"/>
    </source>
</evidence>
<evidence type="ECO:0000259" key="3">
    <source>
        <dbReference type="Pfam" id="PF01156"/>
    </source>
</evidence>
<dbReference type="Proteomes" id="UP000198618">
    <property type="component" value="Unassembled WGS sequence"/>
</dbReference>
<evidence type="ECO:0000313" key="4">
    <source>
        <dbReference type="EMBL" id="SET36139.1"/>
    </source>
</evidence>
<sequence>MIKFFAEYILVKEGVFPLTRKILLYCDPGIDDSLAIMYTMMDPELELVGIVTSYGNVSKKQATANASYLVQLAGKNNIPIIPGASKPVQQEEVTFYPEIHGKGIGPIQPPSNLQYEIYPFDTIRLIIEKYKGELVIVDTGRSTTLANTFILYPNHMKMVHSFYVMGGAFFVPGNITALAEANFYGDPTSSNFVLKFAHNLTITPLNATQHAIITSDIVDAISKNEKNFYAFMLAPVFEYYYEFYKKKIPGIPGAPIHDLLTIMLVKNSTMVDYIYYDANVVEGIEAKGMSYIDIRPTSETGKTRIAVNLHYNEFIKDFSKVMLPE</sequence>
<dbReference type="AlphaFoldDB" id="A0A1I0DUG2"/>
<dbReference type="EMBL" id="FOHE01000009">
    <property type="protein sequence ID" value="SET36139.1"/>
    <property type="molecule type" value="Genomic_DNA"/>
</dbReference>
<proteinExistence type="predicted"/>
<dbReference type="PANTHER" id="PTHR12304:SF4">
    <property type="entry name" value="URIDINE NUCLEOSIDASE"/>
    <property type="match status" value="1"/>
</dbReference>
<evidence type="ECO:0000313" key="5">
    <source>
        <dbReference type="Proteomes" id="UP000198618"/>
    </source>
</evidence>
<dbReference type="OrthoDB" id="9797882at2"/>
<dbReference type="InterPro" id="IPR001910">
    <property type="entry name" value="Inosine/uridine_hydrolase_dom"/>
</dbReference>
<dbReference type="PANTHER" id="PTHR12304">
    <property type="entry name" value="INOSINE-URIDINE PREFERRING NUCLEOSIDE HYDROLASE"/>
    <property type="match status" value="1"/>
</dbReference>
<dbReference type="GO" id="GO:0008477">
    <property type="term" value="F:purine nucleosidase activity"/>
    <property type="evidence" value="ECO:0007669"/>
    <property type="project" value="TreeGrafter"/>
</dbReference>
<dbReference type="RefSeq" id="WP_090869993.1">
    <property type="nucleotide sequence ID" value="NZ_FOHE01000009.1"/>
</dbReference>
<dbReference type="InterPro" id="IPR036452">
    <property type="entry name" value="Ribo_hydro-like"/>
</dbReference>
<reference evidence="4 5" key="1">
    <citation type="submission" date="2016-10" db="EMBL/GenBank/DDBJ databases">
        <authorList>
            <person name="de Groot N.N."/>
        </authorList>
    </citation>
    <scope>NUCLEOTIDE SEQUENCE [LARGE SCALE GENOMIC DNA]</scope>
    <source>
        <strain evidence="4 5">IBRC-M 10780</strain>
    </source>
</reference>
<gene>
    <name evidence="4" type="ORF">SAMN05216389_109170</name>
</gene>
<dbReference type="Gene3D" id="3.90.245.10">
    <property type="entry name" value="Ribonucleoside hydrolase-like"/>
    <property type="match status" value="1"/>
</dbReference>
<dbReference type="CDD" id="cd00455">
    <property type="entry name" value="nuc_hydro"/>
    <property type="match status" value="1"/>
</dbReference>
<keyword evidence="1" id="KW-0378">Hydrolase</keyword>
<accession>A0A1I0DUG2</accession>
<keyword evidence="5" id="KW-1185">Reference proteome</keyword>
<dbReference type="SUPFAM" id="SSF53590">
    <property type="entry name" value="Nucleoside hydrolase"/>
    <property type="match status" value="1"/>
</dbReference>
<keyword evidence="2" id="KW-0326">Glycosidase</keyword>
<name>A0A1I0DUG2_9BACI</name>
<organism evidence="4 5">
    <name type="scientific">Oceanobacillus limi</name>
    <dbReference type="NCBI Taxonomy" id="930131"/>
    <lineage>
        <taxon>Bacteria</taxon>
        <taxon>Bacillati</taxon>
        <taxon>Bacillota</taxon>
        <taxon>Bacilli</taxon>
        <taxon>Bacillales</taxon>
        <taxon>Bacillaceae</taxon>
        <taxon>Oceanobacillus</taxon>
    </lineage>
</organism>
<evidence type="ECO:0000256" key="1">
    <source>
        <dbReference type="ARBA" id="ARBA00022801"/>
    </source>
</evidence>
<dbReference type="Pfam" id="PF01156">
    <property type="entry name" value="IU_nuc_hydro"/>
    <property type="match status" value="1"/>
</dbReference>
<dbReference type="STRING" id="930131.SAMN05216389_109170"/>
<dbReference type="InterPro" id="IPR023186">
    <property type="entry name" value="IUNH"/>
</dbReference>
<dbReference type="GO" id="GO:0005829">
    <property type="term" value="C:cytosol"/>
    <property type="evidence" value="ECO:0007669"/>
    <property type="project" value="TreeGrafter"/>
</dbReference>
<protein>
    <submittedName>
        <fullName evidence="4">Purine nucleosidase</fullName>
    </submittedName>
</protein>